<gene>
    <name evidence="1" type="ORF">DI536_16555</name>
</gene>
<evidence type="ECO:0000313" key="1">
    <source>
        <dbReference type="EMBL" id="PZR11940.1"/>
    </source>
</evidence>
<comment type="caution">
    <text evidence="1">The sequence shown here is derived from an EMBL/GenBank/DDBJ whole genome shotgun (WGS) entry which is preliminary data.</text>
</comment>
<evidence type="ECO:0000313" key="2">
    <source>
        <dbReference type="Proteomes" id="UP000249061"/>
    </source>
</evidence>
<proteinExistence type="predicted"/>
<dbReference type="AlphaFoldDB" id="A0A2W5T8V2"/>
<sequence>MTCKLSTTNGNASYPGGYCTRTCTDDTVCGAGGLCVQDNSIFSYYGEPTSFCLSACPSAGSQSTCRSGYSCKFAENGQPGNCWLDPVPMPVAGNATSTGNACTQDSACQNPPDPSLGFCFAPTLPDGGASRFPQGYCTAECTYDLRGDFCGSNGTCIDFNNNTPNDPADDYGLCLRNCTTPGGISNCRSGYTCQNVGLPSGGVCFPP</sequence>
<protein>
    <submittedName>
        <fullName evidence="1">Uncharacterized protein</fullName>
    </submittedName>
</protein>
<organism evidence="1 2">
    <name type="scientific">Archangium gephyra</name>
    <dbReference type="NCBI Taxonomy" id="48"/>
    <lineage>
        <taxon>Bacteria</taxon>
        <taxon>Pseudomonadati</taxon>
        <taxon>Myxococcota</taxon>
        <taxon>Myxococcia</taxon>
        <taxon>Myxococcales</taxon>
        <taxon>Cystobacterineae</taxon>
        <taxon>Archangiaceae</taxon>
        <taxon>Archangium</taxon>
    </lineage>
</organism>
<reference evidence="1 2" key="1">
    <citation type="submission" date="2017-08" db="EMBL/GenBank/DDBJ databases">
        <title>Infants hospitalized years apart are colonized by the same room-sourced microbial strains.</title>
        <authorList>
            <person name="Brooks B."/>
            <person name="Olm M.R."/>
            <person name="Firek B.A."/>
            <person name="Baker R."/>
            <person name="Thomas B.C."/>
            <person name="Morowitz M.J."/>
            <person name="Banfield J.F."/>
        </authorList>
    </citation>
    <scope>NUCLEOTIDE SEQUENCE [LARGE SCALE GENOMIC DNA]</scope>
    <source>
        <strain evidence="1">S2_003_000_R2_14</strain>
    </source>
</reference>
<dbReference type="Proteomes" id="UP000249061">
    <property type="component" value="Unassembled WGS sequence"/>
</dbReference>
<accession>A0A2W5T8V2</accession>
<dbReference type="EMBL" id="QFQP01000013">
    <property type="protein sequence ID" value="PZR11940.1"/>
    <property type="molecule type" value="Genomic_DNA"/>
</dbReference>
<name>A0A2W5T8V2_9BACT</name>